<protein>
    <submittedName>
        <fullName evidence="1">Uncharacterized protein</fullName>
    </submittedName>
</protein>
<accession>L0DEP2</accession>
<dbReference type="HOGENOM" id="CLU_3317031_0_0_0"/>
<keyword evidence="2" id="KW-1185">Reference proteome</keyword>
<reference evidence="1 2" key="1">
    <citation type="submission" date="2012-02" db="EMBL/GenBank/DDBJ databases">
        <title>Complete sequence of chromosome of Singulisphaera acidiphila DSM 18658.</title>
        <authorList>
            <consortium name="US DOE Joint Genome Institute (JGI-PGF)"/>
            <person name="Lucas S."/>
            <person name="Copeland A."/>
            <person name="Lapidus A."/>
            <person name="Glavina del Rio T."/>
            <person name="Dalin E."/>
            <person name="Tice H."/>
            <person name="Bruce D."/>
            <person name="Goodwin L."/>
            <person name="Pitluck S."/>
            <person name="Peters L."/>
            <person name="Ovchinnikova G."/>
            <person name="Chertkov O."/>
            <person name="Kyrpides N."/>
            <person name="Mavromatis K."/>
            <person name="Ivanova N."/>
            <person name="Brettin T."/>
            <person name="Detter J.C."/>
            <person name="Han C."/>
            <person name="Larimer F."/>
            <person name="Land M."/>
            <person name="Hauser L."/>
            <person name="Markowitz V."/>
            <person name="Cheng J.-F."/>
            <person name="Hugenholtz P."/>
            <person name="Woyke T."/>
            <person name="Wu D."/>
            <person name="Tindall B."/>
            <person name="Pomrenke H."/>
            <person name="Brambilla E."/>
            <person name="Klenk H.-P."/>
            <person name="Eisen J.A."/>
        </authorList>
    </citation>
    <scope>NUCLEOTIDE SEQUENCE [LARGE SCALE GENOMIC DNA]</scope>
    <source>
        <strain evidence="2">ATCC BAA-1392 / DSM 18658 / VKM B-2454 / MOB10</strain>
    </source>
</reference>
<sequence length="39" mass="4301">MFTCCSPGGATVRASFWLLFDVRPTGIAMNHRMEMVLPG</sequence>
<dbReference type="EMBL" id="CP003364">
    <property type="protein sequence ID" value="AGA27136.1"/>
    <property type="molecule type" value="Genomic_DNA"/>
</dbReference>
<proteinExistence type="predicted"/>
<organism evidence="1 2">
    <name type="scientific">Singulisphaera acidiphila (strain ATCC BAA-1392 / DSM 18658 / VKM B-2454 / MOB10)</name>
    <dbReference type="NCBI Taxonomy" id="886293"/>
    <lineage>
        <taxon>Bacteria</taxon>
        <taxon>Pseudomonadati</taxon>
        <taxon>Planctomycetota</taxon>
        <taxon>Planctomycetia</taxon>
        <taxon>Isosphaerales</taxon>
        <taxon>Isosphaeraceae</taxon>
        <taxon>Singulisphaera</taxon>
    </lineage>
</organism>
<dbReference type="KEGG" id="saci:Sinac_2844"/>
<dbReference type="STRING" id="886293.Sinac_2844"/>
<evidence type="ECO:0000313" key="2">
    <source>
        <dbReference type="Proteomes" id="UP000010798"/>
    </source>
</evidence>
<name>L0DEP2_SINAD</name>
<evidence type="ECO:0000313" key="1">
    <source>
        <dbReference type="EMBL" id="AGA27136.1"/>
    </source>
</evidence>
<dbReference type="Proteomes" id="UP000010798">
    <property type="component" value="Chromosome"/>
</dbReference>
<gene>
    <name evidence="1" type="ordered locus">Sinac_2844</name>
</gene>
<dbReference type="AlphaFoldDB" id="L0DEP2"/>